<name>A0ABN8IBU0_9NEOP</name>
<organism evidence="1 2">
    <name type="scientific">Iphiclides podalirius</name>
    <name type="common">scarce swallowtail</name>
    <dbReference type="NCBI Taxonomy" id="110791"/>
    <lineage>
        <taxon>Eukaryota</taxon>
        <taxon>Metazoa</taxon>
        <taxon>Ecdysozoa</taxon>
        <taxon>Arthropoda</taxon>
        <taxon>Hexapoda</taxon>
        <taxon>Insecta</taxon>
        <taxon>Pterygota</taxon>
        <taxon>Neoptera</taxon>
        <taxon>Endopterygota</taxon>
        <taxon>Lepidoptera</taxon>
        <taxon>Glossata</taxon>
        <taxon>Ditrysia</taxon>
        <taxon>Papilionoidea</taxon>
        <taxon>Papilionidae</taxon>
        <taxon>Papilioninae</taxon>
        <taxon>Iphiclides</taxon>
    </lineage>
</organism>
<evidence type="ECO:0008006" key="3">
    <source>
        <dbReference type="Google" id="ProtNLM"/>
    </source>
</evidence>
<accession>A0ABN8IBU0</accession>
<dbReference type="Proteomes" id="UP000837857">
    <property type="component" value="Chromosome 18"/>
</dbReference>
<evidence type="ECO:0000313" key="1">
    <source>
        <dbReference type="EMBL" id="CAH2048588.1"/>
    </source>
</evidence>
<feature type="non-terminal residue" evidence="1">
    <location>
        <position position="151"/>
    </location>
</feature>
<sequence>MEDHRWALSDDVRDLLRRKNAATRAYDRYPTDSNRRLLRKLQREVKTRIADSRNERWDSTLTSVKPSHVAFCKLPKSLKGNGITTMPPLVRPIGTPAMLDEEKAECLADSLESQCSPSLLPIDPEHLRKVNEEVERKALEPLRDPVPPVTY</sequence>
<keyword evidence="2" id="KW-1185">Reference proteome</keyword>
<dbReference type="EMBL" id="OW152830">
    <property type="protein sequence ID" value="CAH2048588.1"/>
    <property type="molecule type" value="Genomic_DNA"/>
</dbReference>
<gene>
    <name evidence="1" type="ORF">IPOD504_LOCUS6200</name>
</gene>
<proteinExistence type="predicted"/>
<protein>
    <recommendedName>
        <fullName evidence="3">Reverse transcriptase</fullName>
    </recommendedName>
</protein>
<reference evidence="1" key="1">
    <citation type="submission" date="2022-03" db="EMBL/GenBank/DDBJ databases">
        <authorList>
            <person name="Martin H S."/>
        </authorList>
    </citation>
    <scope>NUCLEOTIDE SEQUENCE</scope>
</reference>
<evidence type="ECO:0000313" key="2">
    <source>
        <dbReference type="Proteomes" id="UP000837857"/>
    </source>
</evidence>